<evidence type="ECO:0000256" key="4">
    <source>
        <dbReference type="ARBA" id="ARBA00022563"/>
    </source>
</evidence>
<dbReference type="InterPro" id="IPR024072">
    <property type="entry name" value="DHFR-like_dom_sf"/>
</dbReference>
<evidence type="ECO:0000259" key="7">
    <source>
        <dbReference type="PROSITE" id="PS51330"/>
    </source>
</evidence>
<dbReference type="UniPathway" id="UPA00077">
    <property type="reaction ID" value="UER00158"/>
</dbReference>
<dbReference type="GO" id="GO:0006730">
    <property type="term" value="P:one-carbon metabolic process"/>
    <property type="evidence" value="ECO:0007669"/>
    <property type="project" value="UniProtKB-KW"/>
</dbReference>
<dbReference type="SUPFAM" id="SSF53597">
    <property type="entry name" value="Dihydrofolate reductase-like"/>
    <property type="match status" value="1"/>
</dbReference>
<name>A0A1G2QLF0_9BACT</name>
<reference evidence="8 9" key="1">
    <citation type="journal article" date="2016" name="Nat. Commun.">
        <title>Thousands of microbial genomes shed light on interconnected biogeochemical processes in an aquifer system.</title>
        <authorList>
            <person name="Anantharaman K."/>
            <person name="Brown C.T."/>
            <person name="Hug L.A."/>
            <person name="Sharon I."/>
            <person name="Castelle C.J."/>
            <person name="Probst A.J."/>
            <person name="Thomas B.C."/>
            <person name="Singh A."/>
            <person name="Wilkins M.J."/>
            <person name="Karaoz U."/>
            <person name="Brodie E.L."/>
            <person name="Williams K.H."/>
            <person name="Hubbard S.S."/>
            <person name="Banfield J.F."/>
        </authorList>
    </citation>
    <scope>NUCLEOTIDE SEQUENCE [LARGE SCALE GENOMIC DNA]</scope>
</reference>
<evidence type="ECO:0000256" key="2">
    <source>
        <dbReference type="ARBA" id="ARBA00009539"/>
    </source>
</evidence>
<protein>
    <recommendedName>
        <fullName evidence="3">dihydrofolate reductase</fullName>
        <ecNumber evidence="3">1.5.1.3</ecNumber>
    </recommendedName>
</protein>
<proteinExistence type="inferred from homology"/>
<evidence type="ECO:0000256" key="5">
    <source>
        <dbReference type="ARBA" id="ARBA00022857"/>
    </source>
</evidence>
<dbReference type="PRINTS" id="PR00070">
    <property type="entry name" value="DHFR"/>
</dbReference>
<evidence type="ECO:0000256" key="1">
    <source>
        <dbReference type="ARBA" id="ARBA00004903"/>
    </source>
</evidence>
<keyword evidence="6" id="KW-0560">Oxidoreductase</keyword>
<dbReference type="GO" id="GO:0046452">
    <property type="term" value="P:dihydrofolate metabolic process"/>
    <property type="evidence" value="ECO:0007669"/>
    <property type="project" value="TreeGrafter"/>
</dbReference>
<dbReference type="PANTHER" id="PTHR48069">
    <property type="entry name" value="DIHYDROFOLATE REDUCTASE"/>
    <property type="match status" value="1"/>
</dbReference>
<dbReference type="Gene3D" id="3.40.430.10">
    <property type="entry name" value="Dihydrofolate Reductase, subunit A"/>
    <property type="match status" value="1"/>
</dbReference>
<accession>A0A1G2QLF0</accession>
<keyword evidence="4" id="KW-0554">One-carbon metabolism</keyword>
<dbReference type="GO" id="GO:0004146">
    <property type="term" value="F:dihydrofolate reductase activity"/>
    <property type="evidence" value="ECO:0007669"/>
    <property type="project" value="UniProtKB-EC"/>
</dbReference>
<dbReference type="EMBL" id="MHTI01000002">
    <property type="protein sequence ID" value="OHA60751.1"/>
    <property type="molecule type" value="Genomic_DNA"/>
</dbReference>
<dbReference type="CDD" id="cd00209">
    <property type="entry name" value="DHFR"/>
    <property type="match status" value="1"/>
</dbReference>
<sequence>MKKISMVVATDRSGIIGCDGQLPWNIPIDRRRFKNLTMGHPVIMGRKTFESIDPRFRPLPGRTNIVLSQTMADVEKVVVARDISQALQMTESAPGNEEIFVIGGHSVYRDFLPFTNRIYWTLVGMDCHLDTERTYVRFPTSLLSSGWKMGKFEMPDSGSADRPAIAFFTFDR</sequence>
<dbReference type="GO" id="GO:0046654">
    <property type="term" value="P:tetrahydrofolate biosynthetic process"/>
    <property type="evidence" value="ECO:0007669"/>
    <property type="project" value="UniProtKB-UniPathway"/>
</dbReference>
<dbReference type="InterPro" id="IPR001796">
    <property type="entry name" value="DHFR_dom"/>
</dbReference>
<comment type="similarity">
    <text evidence="2">Belongs to the dihydrofolate reductase family.</text>
</comment>
<feature type="domain" description="DHFR" evidence="7">
    <location>
        <begin position="3"/>
        <end position="172"/>
    </location>
</feature>
<evidence type="ECO:0000256" key="6">
    <source>
        <dbReference type="ARBA" id="ARBA00023002"/>
    </source>
</evidence>
<evidence type="ECO:0000313" key="8">
    <source>
        <dbReference type="EMBL" id="OHA60751.1"/>
    </source>
</evidence>
<keyword evidence="5" id="KW-0521">NADP</keyword>
<comment type="pathway">
    <text evidence="1">Cofactor biosynthesis; tetrahydrofolate biosynthesis; 5,6,7,8-tetrahydrofolate from 7,8-dihydrofolate: step 1/1.</text>
</comment>
<dbReference type="Proteomes" id="UP000178481">
    <property type="component" value="Unassembled WGS sequence"/>
</dbReference>
<dbReference type="GO" id="GO:0050661">
    <property type="term" value="F:NADP binding"/>
    <property type="evidence" value="ECO:0007669"/>
    <property type="project" value="InterPro"/>
</dbReference>
<evidence type="ECO:0000256" key="3">
    <source>
        <dbReference type="ARBA" id="ARBA00012856"/>
    </source>
</evidence>
<dbReference type="Pfam" id="PF00186">
    <property type="entry name" value="DHFR_1"/>
    <property type="match status" value="1"/>
</dbReference>
<dbReference type="PROSITE" id="PS51330">
    <property type="entry name" value="DHFR_2"/>
    <property type="match status" value="1"/>
</dbReference>
<dbReference type="InterPro" id="IPR012259">
    <property type="entry name" value="DHFR"/>
</dbReference>
<comment type="caution">
    <text evidence="8">The sequence shown here is derived from an EMBL/GenBank/DDBJ whole genome shotgun (WGS) entry which is preliminary data.</text>
</comment>
<dbReference type="GO" id="GO:0046655">
    <property type="term" value="P:folic acid metabolic process"/>
    <property type="evidence" value="ECO:0007669"/>
    <property type="project" value="TreeGrafter"/>
</dbReference>
<evidence type="ECO:0000313" key="9">
    <source>
        <dbReference type="Proteomes" id="UP000178481"/>
    </source>
</evidence>
<organism evidence="8 9">
    <name type="scientific">Candidatus Vogelbacteria bacterium RIFOXYD1_FULL_42_15</name>
    <dbReference type="NCBI Taxonomy" id="1802437"/>
    <lineage>
        <taxon>Bacteria</taxon>
        <taxon>Candidatus Vogeliibacteriota</taxon>
    </lineage>
</organism>
<gene>
    <name evidence="8" type="ORF">A2607_02475</name>
</gene>
<dbReference type="AlphaFoldDB" id="A0A1G2QLF0"/>
<dbReference type="PANTHER" id="PTHR48069:SF3">
    <property type="entry name" value="DIHYDROFOLATE REDUCTASE"/>
    <property type="match status" value="1"/>
</dbReference>
<dbReference type="EC" id="1.5.1.3" evidence="3"/>